<feature type="non-terminal residue" evidence="1">
    <location>
        <position position="1"/>
    </location>
</feature>
<dbReference type="AlphaFoldDB" id="A0A815UF90"/>
<organism evidence="1 2">
    <name type="scientific">Rotaria sordida</name>
    <dbReference type="NCBI Taxonomy" id="392033"/>
    <lineage>
        <taxon>Eukaryota</taxon>
        <taxon>Metazoa</taxon>
        <taxon>Spiralia</taxon>
        <taxon>Gnathifera</taxon>
        <taxon>Rotifera</taxon>
        <taxon>Eurotatoria</taxon>
        <taxon>Bdelloidea</taxon>
        <taxon>Philodinida</taxon>
        <taxon>Philodinidae</taxon>
        <taxon>Rotaria</taxon>
    </lineage>
</organism>
<sequence>MKFACFTSTSKSRIKVEHFGNTLLIIDLIVKDGVDDDDDDDDVHYDTDISSL</sequence>
<dbReference type="EMBL" id="CAJNOT010007932">
    <property type="protein sequence ID" value="CAF1513148.1"/>
    <property type="molecule type" value="Genomic_DNA"/>
</dbReference>
<evidence type="ECO:0000313" key="2">
    <source>
        <dbReference type="Proteomes" id="UP000663864"/>
    </source>
</evidence>
<comment type="caution">
    <text evidence="1">The sequence shown here is derived from an EMBL/GenBank/DDBJ whole genome shotgun (WGS) entry which is preliminary data.</text>
</comment>
<reference evidence="1" key="1">
    <citation type="submission" date="2021-02" db="EMBL/GenBank/DDBJ databases">
        <authorList>
            <person name="Nowell W R."/>
        </authorList>
    </citation>
    <scope>NUCLEOTIDE SEQUENCE</scope>
</reference>
<evidence type="ECO:0000313" key="1">
    <source>
        <dbReference type="EMBL" id="CAF1513148.1"/>
    </source>
</evidence>
<accession>A0A815UF90</accession>
<proteinExistence type="predicted"/>
<protein>
    <submittedName>
        <fullName evidence="1">Uncharacterized protein</fullName>
    </submittedName>
</protein>
<name>A0A815UF90_9BILA</name>
<dbReference type="Proteomes" id="UP000663864">
    <property type="component" value="Unassembled WGS sequence"/>
</dbReference>
<gene>
    <name evidence="1" type="ORF">ZHD862_LOCUS38018</name>
</gene>